<comment type="subcellular location">
    <subcellularLocation>
        <location evidence="1">Membrane</location>
        <topology evidence="1">Single-pass type I membrane protein</topology>
    </subcellularLocation>
</comment>
<dbReference type="GeneID" id="71989121"/>
<feature type="region of interest" description="Disordered" evidence="6">
    <location>
        <begin position="239"/>
        <end position="275"/>
    </location>
</feature>
<dbReference type="InterPro" id="IPR051136">
    <property type="entry name" value="Intracellular_Lectin-GPT"/>
</dbReference>
<dbReference type="SUPFAM" id="SSF49899">
    <property type="entry name" value="Concanavalin A-like lectins/glucanases"/>
    <property type="match status" value="1"/>
</dbReference>
<dbReference type="GO" id="GO:0005789">
    <property type="term" value="C:endoplasmic reticulum membrane"/>
    <property type="evidence" value="ECO:0007669"/>
    <property type="project" value="TreeGrafter"/>
</dbReference>
<reference evidence="10" key="2">
    <citation type="journal article" date="2022" name="Microb. Genom.">
        <title>A chromosome-scale genome assembly of the tomato pathogen Cladosporium fulvum reveals a compartmentalized genome architecture and the presence of a dispensable chromosome.</title>
        <authorList>
            <person name="Zaccaron A.Z."/>
            <person name="Chen L.H."/>
            <person name="Samaras A."/>
            <person name="Stergiopoulos I."/>
        </authorList>
    </citation>
    <scope>NUCLEOTIDE SEQUENCE</scope>
    <source>
        <strain evidence="10">Race5_Kim</strain>
    </source>
</reference>
<feature type="chain" id="PRO_5040388727" description="L-type lectin-like domain-containing protein" evidence="8">
    <location>
        <begin position="21"/>
        <end position="441"/>
    </location>
</feature>
<dbReference type="PROSITE" id="PS51328">
    <property type="entry name" value="L_LECTIN_LIKE"/>
    <property type="match status" value="1"/>
</dbReference>
<feature type="domain" description="L-type lectin-like" evidence="9">
    <location>
        <begin position="26"/>
        <end position="236"/>
    </location>
</feature>
<dbReference type="Gene3D" id="1.10.287.1490">
    <property type="match status" value="1"/>
</dbReference>
<gene>
    <name evidence="10" type="ORF">CLAFUR5_09243</name>
</gene>
<keyword evidence="2 7" id="KW-0812">Transmembrane</keyword>
<dbReference type="EMBL" id="CP090171">
    <property type="protein sequence ID" value="UJO21750.1"/>
    <property type="molecule type" value="Genomic_DNA"/>
</dbReference>
<dbReference type="Gene3D" id="2.60.120.200">
    <property type="match status" value="1"/>
</dbReference>
<feature type="transmembrane region" description="Helical" evidence="7">
    <location>
        <begin position="408"/>
        <end position="429"/>
    </location>
</feature>
<dbReference type="PANTHER" id="PTHR12223">
    <property type="entry name" value="VESICULAR MANNOSE-BINDING LECTIN"/>
    <property type="match status" value="1"/>
</dbReference>
<feature type="signal peptide" evidence="8">
    <location>
        <begin position="1"/>
        <end position="20"/>
    </location>
</feature>
<dbReference type="GO" id="GO:0005793">
    <property type="term" value="C:endoplasmic reticulum-Golgi intermediate compartment"/>
    <property type="evidence" value="ECO:0007669"/>
    <property type="project" value="TreeGrafter"/>
</dbReference>
<dbReference type="RefSeq" id="XP_047766116.1">
    <property type="nucleotide sequence ID" value="XM_047908391.1"/>
</dbReference>
<dbReference type="Proteomes" id="UP000756132">
    <property type="component" value="Chromosome 9"/>
</dbReference>
<dbReference type="GO" id="GO:0006888">
    <property type="term" value="P:endoplasmic reticulum to Golgi vesicle-mediated transport"/>
    <property type="evidence" value="ECO:0007669"/>
    <property type="project" value="TreeGrafter"/>
</dbReference>
<evidence type="ECO:0000256" key="6">
    <source>
        <dbReference type="SAM" id="MobiDB-lite"/>
    </source>
</evidence>
<dbReference type="AlphaFoldDB" id="A0A9Q8PFX5"/>
<evidence type="ECO:0000259" key="9">
    <source>
        <dbReference type="PROSITE" id="PS51328"/>
    </source>
</evidence>
<organism evidence="10 11">
    <name type="scientific">Passalora fulva</name>
    <name type="common">Tomato leaf mold</name>
    <name type="synonym">Cladosporium fulvum</name>
    <dbReference type="NCBI Taxonomy" id="5499"/>
    <lineage>
        <taxon>Eukaryota</taxon>
        <taxon>Fungi</taxon>
        <taxon>Dikarya</taxon>
        <taxon>Ascomycota</taxon>
        <taxon>Pezizomycotina</taxon>
        <taxon>Dothideomycetes</taxon>
        <taxon>Dothideomycetidae</taxon>
        <taxon>Mycosphaerellales</taxon>
        <taxon>Mycosphaerellaceae</taxon>
        <taxon>Fulvia</taxon>
    </lineage>
</organism>
<evidence type="ECO:0000256" key="7">
    <source>
        <dbReference type="SAM" id="Phobius"/>
    </source>
</evidence>
<dbReference type="OrthoDB" id="10265193at2759"/>
<keyword evidence="11" id="KW-1185">Reference proteome</keyword>
<evidence type="ECO:0000256" key="8">
    <source>
        <dbReference type="SAM" id="SignalP"/>
    </source>
</evidence>
<keyword evidence="4 7" id="KW-1133">Transmembrane helix</keyword>
<dbReference type="InterPro" id="IPR013320">
    <property type="entry name" value="ConA-like_dom_sf"/>
</dbReference>
<reference evidence="10" key="1">
    <citation type="submission" date="2021-12" db="EMBL/GenBank/DDBJ databases">
        <authorList>
            <person name="Zaccaron A."/>
            <person name="Stergiopoulos I."/>
        </authorList>
    </citation>
    <scope>NUCLEOTIDE SEQUENCE</scope>
    <source>
        <strain evidence="10">Race5_Kim</strain>
    </source>
</reference>
<keyword evidence="5 7" id="KW-0472">Membrane</keyword>
<keyword evidence="3 8" id="KW-0732">Signal</keyword>
<proteinExistence type="predicted"/>
<feature type="compositionally biased region" description="Low complexity" evidence="6">
    <location>
        <begin position="239"/>
        <end position="257"/>
    </location>
</feature>
<sequence length="441" mass="48574">MVGRIPQRLSWLLAAGLASAQYDVDSLTFGKSGVISPSGSGIPGWQASSVNHQVQMLSDRVILTPPVPGNAKGSLWADNTATSSDWSASLDFRASGQETGSGNLQVWYVSSKEAIGTNSLYNVGKFDGLVVVVDQYGNSGGKVRGFLNDGTQDFNRHPNVESLAFGQCDYHYRNLGRLSTLTIRNNNGLTVLLDGHECFSSSKIILPSGNYFGISASTGEQNPDSFEIHKFHVQAGLAGASTQQQTQPQGGQQAQQPISNKLDSFPDAPHAIPDRDAEDFKTQTSQFEDLHNRVQGLQHQLANMFMEFKAISDKLDKKHQEVTQLVQNMQGSKETGIPPELVGKIQRMSEKVDKMEETLNTVKNDVEGKDYRQHLNNLNTAISQLHGGLREDLPDRILDIVRRHSPQFGWLIFAVVGVQLSIVGAYFVYKKRRNSMPKKFL</sequence>
<dbReference type="GO" id="GO:0005537">
    <property type="term" value="F:D-mannose binding"/>
    <property type="evidence" value="ECO:0007669"/>
    <property type="project" value="TreeGrafter"/>
</dbReference>
<evidence type="ECO:0000256" key="5">
    <source>
        <dbReference type="ARBA" id="ARBA00023136"/>
    </source>
</evidence>
<evidence type="ECO:0000313" key="11">
    <source>
        <dbReference type="Proteomes" id="UP000756132"/>
    </source>
</evidence>
<evidence type="ECO:0000256" key="1">
    <source>
        <dbReference type="ARBA" id="ARBA00004479"/>
    </source>
</evidence>
<dbReference type="Pfam" id="PF03388">
    <property type="entry name" value="Lectin_leg-like"/>
    <property type="match status" value="1"/>
</dbReference>
<dbReference type="InterPro" id="IPR005052">
    <property type="entry name" value="Lectin_leg"/>
</dbReference>
<protein>
    <recommendedName>
        <fullName evidence="9">L-type lectin-like domain-containing protein</fullName>
    </recommendedName>
</protein>
<name>A0A9Q8PFX5_PASFU</name>
<dbReference type="PANTHER" id="PTHR12223:SF28">
    <property type="entry name" value="LECTIN, MANNOSE BINDING 1 LIKE"/>
    <property type="match status" value="1"/>
</dbReference>
<evidence type="ECO:0000256" key="4">
    <source>
        <dbReference type="ARBA" id="ARBA00022989"/>
    </source>
</evidence>
<accession>A0A9Q8PFX5</accession>
<evidence type="ECO:0000256" key="2">
    <source>
        <dbReference type="ARBA" id="ARBA00022692"/>
    </source>
</evidence>
<evidence type="ECO:0000256" key="3">
    <source>
        <dbReference type="ARBA" id="ARBA00022729"/>
    </source>
</evidence>
<dbReference type="GO" id="GO:0000139">
    <property type="term" value="C:Golgi membrane"/>
    <property type="evidence" value="ECO:0007669"/>
    <property type="project" value="TreeGrafter"/>
</dbReference>
<dbReference type="KEGG" id="ffu:CLAFUR5_09243"/>
<evidence type="ECO:0000313" key="10">
    <source>
        <dbReference type="EMBL" id="UJO21750.1"/>
    </source>
</evidence>
<dbReference type="GO" id="GO:0030134">
    <property type="term" value="C:COPII-coated ER to Golgi transport vesicle"/>
    <property type="evidence" value="ECO:0007669"/>
    <property type="project" value="TreeGrafter"/>
</dbReference>